<accession>A0A430APK6</accession>
<comment type="caution">
    <text evidence="1">The sequence shown here is derived from an EMBL/GenBank/DDBJ whole genome shotgun (WGS) entry which is preliminary data.</text>
</comment>
<protein>
    <submittedName>
        <fullName evidence="1">Uncharacterized protein</fullName>
    </submittedName>
</protein>
<dbReference type="AlphaFoldDB" id="A0A430APK6"/>
<reference evidence="1 2" key="1">
    <citation type="submission" date="2017-05" db="EMBL/GenBank/DDBJ databases">
        <title>Vagococcus spp. assemblies.</title>
        <authorList>
            <person name="Gulvik C.A."/>
        </authorList>
    </citation>
    <scope>NUCLEOTIDE SEQUENCE [LARGE SCALE GENOMIC DNA]</scope>
    <source>
        <strain evidence="1 2">SS1714</strain>
    </source>
</reference>
<sequence length="99" mass="11012">MKTSTKIGVGFSVAAVAGIFTAVTFSEKIIEKLEHETTRYKTKKVVNEKFGGNEKLLNMVEDLSDKELDSIGQVVKEIKGTRKKVNDFGEKVKNSVDIF</sequence>
<dbReference type="EMBL" id="NGKB01000020">
    <property type="protein sequence ID" value="RSU10029.1"/>
    <property type="molecule type" value="Genomic_DNA"/>
</dbReference>
<name>A0A430APK6_9ENTE</name>
<organism evidence="1 2">
    <name type="scientific">Vagococcus carniphilus</name>
    <dbReference type="NCBI Taxonomy" id="218144"/>
    <lineage>
        <taxon>Bacteria</taxon>
        <taxon>Bacillati</taxon>
        <taxon>Bacillota</taxon>
        <taxon>Bacilli</taxon>
        <taxon>Lactobacillales</taxon>
        <taxon>Enterococcaceae</taxon>
        <taxon>Vagococcus</taxon>
    </lineage>
</organism>
<dbReference type="OrthoDB" id="2157546at2"/>
<evidence type="ECO:0000313" key="1">
    <source>
        <dbReference type="EMBL" id="RSU10029.1"/>
    </source>
</evidence>
<proteinExistence type="predicted"/>
<dbReference type="RefSeq" id="WP_126796337.1">
    <property type="nucleotide sequence ID" value="NZ_CP060720.1"/>
</dbReference>
<dbReference type="Proteomes" id="UP000288028">
    <property type="component" value="Unassembled WGS sequence"/>
</dbReference>
<dbReference type="GeneID" id="95581908"/>
<evidence type="ECO:0000313" key="2">
    <source>
        <dbReference type="Proteomes" id="UP000288028"/>
    </source>
</evidence>
<keyword evidence="2" id="KW-1185">Reference proteome</keyword>
<gene>
    <name evidence="1" type="ORF">CBF28_14110</name>
</gene>